<dbReference type="NCBIfam" id="NF009905">
    <property type="entry name" value="PRK13368.1"/>
    <property type="match status" value="1"/>
</dbReference>
<name>A0A2U8HA86_9RHOO</name>
<evidence type="ECO:0000313" key="7">
    <source>
        <dbReference type="Proteomes" id="UP000244902"/>
    </source>
</evidence>
<dbReference type="Proteomes" id="UP000244902">
    <property type="component" value="Chromosome"/>
</dbReference>
<keyword evidence="5" id="KW-0963">Cytoplasm</keyword>
<evidence type="ECO:0000256" key="5">
    <source>
        <dbReference type="HAMAP-Rule" id="MF_00057"/>
    </source>
</evidence>
<dbReference type="SUPFAM" id="SSF53448">
    <property type="entry name" value="Nucleotide-diphospho-sugar transferases"/>
    <property type="match status" value="1"/>
</dbReference>
<organism evidence="6 7">
    <name type="scientific">Parazoarcus communis</name>
    <dbReference type="NCBI Taxonomy" id="41977"/>
    <lineage>
        <taxon>Bacteria</taxon>
        <taxon>Pseudomonadati</taxon>
        <taxon>Pseudomonadota</taxon>
        <taxon>Betaproteobacteria</taxon>
        <taxon>Rhodocyclales</taxon>
        <taxon>Zoogloeaceae</taxon>
        <taxon>Parazoarcus</taxon>
    </lineage>
</organism>
<dbReference type="AlphaFoldDB" id="A0A2U8HA86"/>
<comment type="subcellular location">
    <subcellularLocation>
        <location evidence="5">Cytoplasm</location>
    </subcellularLocation>
    <subcellularLocation>
        <location evidence="1">Membrane</location>
    </subcellularLocation>
</comment>
<dbReference type="Gene3D" id="3.90.550.10">
    <property type="entry name" value="Spore Coat Polysaccharide Biosynthesis Protein SpsA, Chain A"/>
    <property type="match status" value="1"/>
</dbReference>
<dbReference type="GO" id="GO:0008690">
    <property type="term" value="F:3-deoxy-manno-octulosonate cytidylyltransferase activity"/>
    <property type="evidence" value="ECO:0007669"/>
    <property type="project" value="UniProtKB-UniRule"/>
</dbReference>
<proteinExistence type="inferred from homology"/>
<dbReference type="EC" id="2.7.7.38" evidence="5"/>
<dbReference type="PANTHER" id="PTHR42866">
    <property type="entry name" value="3-DEOXY-MANNO-OCTULOSONATE CYTIDYLYLTRANSFERASE"/>
    <property type="match status" value="1"/>
</dbReference>
<dbReference type="GO" id="GO:0005829">
    <property type="term" value="C:cytosol"/>
    <property type="evidence" value="ECO:0007669"/>
    <property type="project" value="TreeGrafter"/>
</dbReference>
<dbReference type="InterPro" id="IPR003329">
    <property type="entry name" value="Cytidylyl_trans"/>
</dbReference>
<dbReference type="RefSeq" id="WP_108976252.1">
    <property type="nucleotide sequence ID" value="NZ_CP022188.1"/>
</dbReference>
<dbReference type="UniPathway" id="UPA00358">
    <property type="reaction ID" value="UER00476"/>
</dbReference>
<evidence type="ECO:0000313" key="6">
    <source>
        <dbReference type="EMBL" id="AWI81665.1"/>
    </source>
</evidence>
<dbReference type="InterPro" id="IPR029044">
    <property type="entry name" value="Nucleotide-diphossugar_trans"/>
</dbReference>
<dbReference type="NCBIfam" id="NF003952">
    <property type="entry name" value="PRK05450.1-5"/>
    <property type="match status" value="1"/>
</dbReference>
<dbReference type="HAMAP" id="MF_00057">
    <property type="entry name" value="KdsB"/>
    <property type="match status" value="1"/>
</dbReference>
<evidence type="ECO:0000256" key="4">
    <source>
        <dbReference type="ARBA" id="ARBA00022985"/>
    </source>
</evidence>
<dbReference type="OrthoDB" id="9815559at2"/>
<dbReference type="CDD" id="cd02517">
    <property type="entry name" value="CMP-KDO-Synthetase"/>
    <property type="match status" value="1"/>
</dbReference>
<dbReference type="GO" id="GO:0033468">
    <property type="term" value="P:CMP-keto-3-deoxy-D-manno-octulosonic acid biosynthetic process"/>
    <property type="evidence" value="ECO:0007669"/>
    <property type="project" value="UniProtKB-UniRule"/>
</dbReference>
<dbReference type="Pfam" id="PF02348">
    <property type="entry name" value="CTP_transf_3"/>
    <property type="match status" value="1"/>
</dbReference>
<dbReference type="GO" id="GO:0009103">
    <property type="term" value="P:lipopolysaccharide biosynthetic process"/>
    <property type="evidence" value="ECO:0007669"/>
    <property type="project" value="UniProtKB-UniRule"/>
</dbReference>
<evidence type="ECO:0000256" key="3">
    <source>
        <dbReference type="ARBA" id="ARBA00022695"/>
    </source>
</evidence>
<evidence type="ECO:0000256" key="2">
    <source>
        <dbReference type="ARBA" id="ARBA00022679"/>
    </source>
</evidence>
<comment type="similarity">
    <text evidence="5">Belongs to the KdsB family.</text>
</comment>
<dbReference type="GO" id="GO:0016020">
    <property type="term" value="C:membrane"/>
    <property type="evidence" value="ECO:0007669"/>
    <property type="project" value="UniProtKB-SubCell"/>
</dbReference>
<dbReference type="NCBIfam" id="TIGR00466">
    <property type="entry name" value="kdsB"/>
    <property type="match status" value="1"/>
</dbReference>
<comment type="pathway">
    <text evidence="5">Nucleotide-sugar biosynthesis; CMP-3-deoxy-D-manno-octulosonate biosynthesis; CMP-3-deoxy-D-manno-octulosonate from 3-deoxy-D-manno-octulosonate and CTP: step 1/1.</text>
</comment>
<comment type="catalytic activity">
    <reaction evidence="5">
        <text>3-deoxy-alpha-D-manno-oct-2-ulosonate + CTP = CMP-3-deoxy-beta-D-manno-octulosonate + diphosphate</text>
        <dbReference type="Rhea" id="RHEA:23448"/>
        <dbReference type="ChEBI" id="CHEBI:33019"/>
        <dbReference type="ChEBI" id="CHEBI:37563"/>
        <dbReference type="ChEBI" id="CHEBI:85986"/>
        <dbReference type="ChEBI" id="CHEBI:85987"/>
        <dbReference type="EC" id="2.7.7.38"/>
    </reaction>
</comment>
<comment type="function">
    <text evidence="5">Activates KDO (a required 8-carbon sugar) for incorporation into bacterial lipopolysaccharide in Gram-negative bacteria.</text>
</comment>
<dbReference type="FunFam" id="3.90.550.10:FF:000011">
    <property type="entry name" value="3-deoxy-manno-octulosonate cytidylyltransferase"/>
    <property type="match status" value="1"/>
</dbReference>
<keyword evidence="4 5" id="KW-0448">Lipopolysaccharide biosynthesis</keyword>
<keyword evidence="3 5" id="KW-0548">Nucleotidyltransferase</keyword>
<keyword evidence="2 5" id="KW-0808">Transferase</keyword>
<dbReference type="InterPro" id="IPR004528">
    <property type="entry name" value="KdsB"/>
</dbReference>
<reference evidence="6 7" key="1">
    <citation type="submission" date="2017-06" db="EMBL/GenBank/DDBJ databases">
        <title>Azoarcus sp. TSNA42 complete genome sequence.</title>
        <authorList>
            <person name="Woo J.-H."/>
            <person name="Kim H.-S."/>
        </authorList>
    </citation>
    <scope>NUCLEOTIDE SEQUENCE [LARGE SCALE GENOMIC DNA]</scope>
    <source>
        <strain evidence="6 7">TSNA42</strain>
    </source>
</reference>
<accession>A0A2U8HA86</accession>
<evidence type="ECO:0000256" key="1">
    <source>
        <dbReference type="ARBA" id="ARBA00004370"/>
    </source>
</evidence>
<dbReference type="EMBL" id="CP022188">
    <property type="protein sequence ID" value="AWI81665.1"/>
    <property type="molecule type" value="Genomic_DNA"/>
</dbReference>
<dbReference type="PANTHER" id="PTHR42866:SF2">
    <property type="entry name" value="3-DEOXY-MANNO-OCTULOSONATE CYTIDYLYLTRANSFERASE, MITOCHONDRIAL"/>
    <property type="match status" value="1"/>
</dbReference>
<sequence>MSELGSLRKSVRVVIPARFASSRLPGKPLVDLAGLPMIVRVARRVSEALPASDIVVATDDERIARVLESFDIKFMMTSVRHESGTDRAEEVAALCGWGEDDVVLNVQGDEPLVPVRLLQAFAAFCSENADLSMGTIAVPVLSVAEIRDPNVVKLTVDCNGNAIVFSRAGVPYCRDVPETDWPVASYLRHVGIYAYRRSVLRTLTAAPMCELEKLEKLEQLRALWIGLKISAMPWSEVPPHGVDTPADVERVSRLLAMGKV</sequence>
<protein>
    <recommendedName>
        <fullName evidence="5">3-deoxy-manno-octulosonate cytidylyltransferase</fullName>
        <ecNumber evidence="5">2.7.7.38</ecNumber>
    </recommendedName>
    <alternativeName>
        <fullName evidence="5">CMP-2-keto-3-deoxyoctulosonic acid synthase</fullName>
        <shortName evidence="5">CKS</shortName>
        <shortName evidence="5">CMP-KDO synthase</shortName>
    </alternativeName>
</protein>
<gene>
    <name evidence="5 6" type="primary">kdsB</name>
    <name evidence="6" type="ORF">CEW87_21275</name>
</gene>